<organism evidence="3 4">
    <name type="scientific">Phtheirospermum japonicum</name>
    <dbReference type="NCBI Taxonomy" id="374723"/>
    <lineage>
        <taxon>Eukaryota</taxon>
        <taxon>Viridiplantae</taxon>
        <taxon>Streptophyta</taxon>
        <taxon>Embryophyta</taxon>
        <taxon>Tracheophyta</taxon>
        <taxon>Spermatophyta</taxon>
        <taxon>Magnoliopsida</taxon>
        <taxon>eudicotyledons</taxon>
        <taxon>Gunneridae</taxon>
        <taxon>Pentapetalae</taxon>
        <taxon>asterids</taxon>
        <taxon>lamiids</taxon>
        <taxon>Lamiales</taxon>
        <taxon>Orobanchaceae</taxon>
        <taxon>Orobanchaceae incertae sedis</taxon>
        <taxon>Phtheirospermum</taxon>
    </lineage>
</organism>
<evidence type="ECO:0000313" key="3">
    <source>
        <dbReference type="EMBL" id="GFP91209.1"/>
    </source>
</evidence>
<dbReference type="SUPFAM" id="SSF48371">
    <property type="entry name" value="ARM repeat"/>
    <property type="match status" value="1"/>
</dbReference>
<dbReference type="PANTHER" id="PTHR46241">
    <property type="entry name" value="ARMADILLO REPEAT-CONTAINING PROTEIN 4 ARMC4"/>
    <property type="match status" value="1"/>
</dbReference>
<evidence type="ECO:0000313" key="4">
    <source>
        <dbReference type="Proteomes" id="UP000653305"/>
    </source>
</evidence>
<dbReference type="InterPro" id="IPR011989">
    <property type="entry name" value="ARM-like"/>
</dbReference>
<accession>A0A830BXK3</accession>
<dbReference type="Pfam" id="PF13646">
    <property type="entry name" value="HEAT_2"/>
    <property type="match status" value="1"/>
</dbReference>
<dbReference type="Pfam" id="PF00514">
    <property type="entry name" value="Arm"/>
    <property type="match status" value="1"/>
</dbReference>
<comment type="caution">
    <text evidence="3">The sequence shown here is derived from an EMBL/GenBank/DDBJ whole genome shotgun (WGS) entry which is preliminary data.</text>
</comment>
<gene>
    <name evidence="3" type="ORF">PHJA_001264900</name>
</gene>
<name>A0A830BXK3_9LAMI</name>
<dbReference type="EMBL" id="BMAC01000238">
    <property type="protein sequence ID" value="GFP91209.1"/>
    <property type="molecule type" value="Genomic_DNA"/>
</dbReference>
<sequence length="469" mass="50713">MEGSESQRNQAEAESSNSRNWDELFDIYAKVITSENDKLKTRATVELSKMSRCAPENILALTVPTLLEFLKNPSSNLRPSLQEASAHCLKCIASQGEGKLADLIGQSGGIPILLAQLPNSEDSLQRALLKCLRNCVAFCGPNRMILASNGGLQTVLAMLSYCSDDSNLILLEILSALSLVREVRKSLWGSRRVHLLVKAAGCGGLVSRTRAAQAMGLLGLIKQARHVLVDAGAVPVLIHLLKEGDPMTKLVAGNALGVISSHVDHIRLVAQAGAIPLYADLLRGPDPTGKEIAEDVLCMLAVHEENAVTIFQHLVRILREGDAGAKAAAADVIWDLLNYEYSCLVVRSSGAVSILVELLKDESLDVREKVAGAVAQLSHDEADRAVLASCGAIPRLIEMLEDGESDEVRGNAAEALVNFSLDQLLGDRLSCILDHPSFRNMRGRIMQMRASDEHIDVAVMEIDRNRANE</sequence>
<feature type="repeat" description="ARM" evidence="2">
    <location>
        <begin position="391"/>
        <end position="423"/>
    </location>
</feature>
<dbReference type="Gene3D" id="1.25.10.10">
    <property type="entry name" value="Leucine-rich Repeat Variant"/>
    <property type="match status" value="3"/>
</dbReference>
<dbReference type="InterPro" id="IPR000225">
    <property type="entry name" value="Armadillo"/>
</dbReference>
<dbReference type="PROSITE" id="PS50176">
    <property type="entry name" value="ARM_REPEAT"/>
    <property type="match status" value="2"/>
</dbReference>
<proteinExistence type="predicted"/>
<dbReference type="Proteomes" id="UP000653305">
    <property type="component" value="Unassembled WGS sequence"/>
</dbReference>
<protein>
    <submittedName>
        <fullName evidence="3">U-box domain-containing protein 4</fullName>
    </submittedName>
</protein>
<dbReference type="SMART" id="SM00185">
    <property type="entry name" value="ARM"/>
    <property type="match status" value="6"/>
</dbReference>
<reference evidence="3" key="1">
    <citation type="submission" date="2020-07" db="EMBL/GenBank/DDBJ databases">
        <title>Ethylene signaling mediates host invasion by parasitic plants.</title>
        <authorList>
            <person name="Yoshida S."/>
        </authorList>
    </citation>
    <scope>NUCLEOTIDE SEQUENCE</scope>
    <source>
        <strain evidence="3">Okayama</strain>
    </source>
</reference>
<evidence type="ECO:0000256" key="1">
    <source>
        <dbReference type="ARBA" id="ARBA00022737"/>
    </source>
</evidence>
<dbReference type="AlphaFoldDB" id="A0A830BXK3"/>
<dbReference type="PANTHER" id="PTHR46241:SF1">
    <property type="entry name" value="OUTER DYNEIN ARM-DOCKING COMPLEX SUBUNIT 2"/>
    <property type="match status" value="1"/>
</dbReference>
<dbReference type="OrthoDB" id="409644at2759"/>
<feature type="repeat" description="ARM" evidence="2">
    <location>
        <begin position="350"/>
        <end position="392"/>
    </location>
</feature>
<dbReference type="InterPro" id="IPR016024">
    <property type="entry name" value="ARM-type_fold"/>
</dbReference>
<evidence type="ECO:0000256" key="2">
    <source>
        <dbReference type="PROSITE-ProRule" id="PRU00259"/>
    </source>
</evidence>
<keyword evidence="1" id="KW-0677">Repeat</keyword>
<keyword evidence="4" id="KW-1185">Reference proteome</keyword>